<comment type="caution">
    <text evidence="2">The sequence shown here is derived from an EMBL/GenBank/DDBJ whole genome shotgun (WGS) entry which is preliminary data.</text>
</comment>
<feature type="transmembrane region" description="Helical" evidence="1">
    <location>
        <begin position="565"/>
        <end position="590"/>
    </location>
</feature>
<keyword evidence="1" id="KW-0472">Membrane</keyword>
<gene>
    <name evidence="2" type="ORF">PG996_004694</name>
</gene>
<feature type="transmembrane region" description="Helical" evidence="1">
    <location>
        <begin position="111"/>
        <end position="131"/>
    </location>
</feature>
<evidence type="ECO:0000256" key="1">
    <source>
        <dbReference type="SAM" id="Phobius"/>
    </source>
</evidence>
<protein>
    <submittedName>
        <fullName evidence="2">Uncharacterized protein</fullName>
    </submittedName>
</protein>
<keyword evidence="1" id="KW-1133">Transmembrane helix</keyword>
<dbReference type="EMBL" id="JAQQWM010000002">
    <property type="protein sequence ID" value="KAK8078524.1"/>
    <property type="molecule type" value="Genomic_DNA"/>
</dbReference>
<keyword evidence="1" id="KW-0812">Transmembrane</keyword>
<dbReference type="Proteomes" id="UP001446871">
    <property type="component" value="Unassembled WGS sequence"/>
</dbReference>
<accession>A0ABR1W4W4</accession>
<reference evidence="2 3" key="1">
    <citation type="submission" date="2023-01" db="EMBL/GenBank/DDBJ databases">
        <title>Analysis of 21 Apiospora genomes using comparative genomics revels a genus with tremendous synthesis potential of carbohydrate active enzymes and secondary metabolites.</title>
        <authorList>
            <person name="Sorensen T."/>
        </authorList>
    </citation>
    <scope>NUCLEOTIDE SEQUENCE [LARGE SCALE GENOMIC DNA]</scope>
    <source>
        <strain evidence="2 3">CBS 83171</strain>
    </source>
</reference>
<sequence length="763" mass="84632">MDTDDQIYLGIWTNWSRGSAIMGATLTTTQKSGNILIAFTAIFVPFVASRLWKMLCFAFHTCTSKQGAQDAIYHQRQVVLRNSPSPDSGLLSLLHLAWTWRRLHVKALLRLLPLLVFAILFIVGFTVAGGYSSQITSAMGDEVLINGDDCGFLSWMTNITDMNSTFAINSWAADKINDASNYVQQCYASQGTNLFDCDRFVVQSLPTTTDSNYGCPFASDICHDNATNIRLDTGYLDSNNHLGLNAPYEQRFIWRQVLSCAPLKTSGYTSSHIHNNQTFVRYNYGGFSSFNATLNYTYSVPDLQAQYAQWENTIDGLNFRLSLEQATSFNGSLQSDRSFTPSHAITPTDGELVLIFLSGNGVRFIQESNDSWYKATRPYGTLSMAYNTAENSGVYIPTDAASPLGCKQQFQWCNPEYGIPGGCGPLAGLMDATAGAYPFFNMTVDDYSSGSTPSTERGVRVKWSANIDPLSKLGIFNILLTLGAKALSSQKLLTSGVQLGIAENQWHLDVMNWWNMTLAIHQAAFIDTALGYRHADANLKSFVNTPVNDYERHLCRNQKVRRTGYASFSLFGLLFTYILGALIVLMSFALDPIMRCLHTRRQYRQYQYLEWRTNGALQLHRLAQDELGYGNWSGCTDNVPVTRSEDRLADLDIGDLEYPKLNREAVEAELKPEQVSSNAGTVVALQGCAEASDDAVTNVDAEHTFHQPARISVAEDVSNSFLSGQERLGSHRVSMVSMEDTDYVQMAPNEPIPGNGQGANARR</sequence>
<feature type="transmembrane region" description="Helical" evidence="1">
    <location>
        <begin position="35"/>
        <end position="52"/>
    </location>
</feature>
<organism evidence="2 3">
    <name type="scientific">Apiospora saccharicola</name>
    <dbReference type="NCBI Taxonomy" id="335842"/>
    <lineage>
        <taxon>Eukaryota</taxon>
        <taxon>Fungi</taxon>
        <taxon>Dikarya</taxon>
        <taxon>Ascomycota</taxon>
        <taxon>Pezizomycotina</taxon>
        <taxon>Sordariomycetes</taxon>
        <taxon>Xylariomycetidae</taxon>
        <taxon>Amphisphaeriales</taxon>
        <taxon>Apiosporaceae</taxon>
        <taxon>Apiospora</taxon>
    </lineage>
</organism>
<proteinExistence type="predicted"/>
<evidence type="ECO:0000313" key="3">
    <source>
        <dbReference type="Proteomes" id="UP001446871"/>
    </source>
</evidence>
<keyword evidence="3" id="KW-1185">Reference proteome</keyword>
<evidence type="ECO:0000313" key="2">
    <source>
        <dbReference type="EMBL" id="KAK8078524.1"/>
    </source>
</evidence>
<name>A0ABR1W4W4_9PEZI</name>